<sequence length="203" mass="20968">MTEQTSPADAAPYAIHLDIFPTGAAFACGLCHASFRAHVVPLRYPTGDLTAGQWICRPCLAAGSARLASVAESLDLIAVAAAGSDQVLAIAQQAVSSIRRATEAHAIDTMAHELYGPGSHQPTIVDLGSSPITDESDLYVGAHLADGKPQVTLVDRGGWSYFDGDADAAIEAADRIRDLAEVARMAAGFGPDAGPTDPDDEAG</sequence>
<evidence type="ECO:0000313" key="1">
    <source>
        <dbReference type="EMBL" id="KJE20365.1"/>
    </source>
</evidence>
<proteinExistence type="predicted"/>
<dbReference type="AlphaFoldDB" id="A0A0D8B8E8"/>
<dbReference type="RefSeq" id="WP_044887821.1">
    <property type="nucleotide sequence ID" value="NZ_JYFN01000062.1"/>
</dbReference>
<comment type="caution">
    <text evidence="1">The sequence shown here is derived from an EMBL/GenBank/DDBJ whole genome shotgun (WGS) entry which is preliminary data.</text>
</comment>
<evidence type="ECO:0000313" key="2">
    <source>
        <dbReference type="Proteomes" id="UP000032545"/>
    </source>
</evidence>
<protein>
    <submittedName>
        <fullName evidence="1">Uncharacterized protein</fullName>
    </submittedName>
</protein>
<dbReference type="EMBL" id="JYFN01000062">
    <property type="protein sequence ID" value="KJE20365.1"/>
    <property type="molecule type" value="Genomic_DNA"/>
</dbReference>
<keyword evidence="2" id="KW-1185">Reference proteome</keyword>
<dbReference type="Proteomes" id="UP000032545">
    <property type="component" value="Unassembled WGS sequence"/>
</dbReference>
<reference evidence="1 2" key="2">
    <citation type="journal article" date="2016" name="Genome Announc.">
        <title>Permanent Draft Genome Sequences for Two Variants of Frankia sp. Strain CpI1, the First Frankia Strain Isolated from Root Nodules of Comptonia peregrina.</title>
        <authorList>
            <person name="Oshone R."/>
            <person name="Hurst S.G.IV."/>
            <person name="Abebe-Akele F."/>
            <person name="Simpson S."/>
            <person name="Morris K."/>
            <person name="Thomas W.K."/>
            <person name="Tisa L.S."/>
        </authorList>
    </citation>
    <scope>NUCLEOTIDE SEQUENCE [LARGE SCALE GENOMIC DNA]</scope>
    <source>
        <strain evidence="2">CpI1-S</strain>
    </source>
</reference>
<gene>
    <name evidence="1" type="ORF">FF36_05339</name>
</gene>
<organism evidence="1 2">
    <name type="scientific">Frankia torreyi</name>
    <dbReference type="NCBI Taxonomy" id="1856"/>
    <lineage>
        <taxon>Bacteria</taxon>
        <taxon>Bacillati</taxon>
        <taxon>Actinomycetota</taxon>
        <taxon>Actinomycetes</taxon>
        <taxon>Frankiales</taxon>
        <taxon>Frankiaceae</taxon>
        <taxon>Frankia</taxon>
    </lineage>
</organism>
<dbReference type="PATRIC" id="fig|1502723.3.peg.5750"/>
<reference evidence="2" key="1">
    <citation type="submission" date="2015-02" db="EMBL/GenBank/DDBJ databases">
        <title>Draft Genome of Frankia sp. CpI1-S.</title>
        <authorList>
            <person name="Oshone R.T."/>
            <person name="Ngom M."/>
            <person name="Ghodhbane-Gtari F."/>
            <person name="Gtari M."/>
            <person name="Morris K."/>
            <person name="Thomas K."/>
            <person name="Sen A."/>
            <person name="Tisa L.S."/>
        </authorList>
    </citation>
    <scope>NUCLEOTIDE SEQUENCE [LARGE SCALE GENOMIC DNA]</scope>
    <source>
        <strain evidence="2">CpI1-S</strain>
    </source>
</reference>
<accession>A0A0D8B8E8</accession>
<name>A0A0D8B8E8_9ACTN</name>